<name>A0A517DVU6_9FIRM</name>
<reference evidence="1 2" key="1">
    <citation type="submission" date="2019-02" db="EMBL/GenBank/DDBJ databases">
        <title>Closed genome of Sporomusa termitida DSM 4440.</title>
        <authorList>
            <person name="Poehlein A."/>
            <person name="Daniel R."/>
        </authorList>
    </citation>
    <scope>NUCLEOTIDE SEQUENCE [LARGE SCALE GENOMIC DNA]</scope>
    <source>
        <strain evidence="1 2">DSM 4440</strain>
    </source>
</reference>
<dbReference type="Proteomes" id="UP000320776">
    <property type="component" value="Chromosome"/>
</dbReference>
<protein>
    <submittedName>
        <fullName evidence="1">Uncharacterized protein</fullName>
    </submittedName>
</protein>
<accession>A0A517DVU6</accession>
<keyword evidence="2" id="KW-1185">Reference proteome</keyword>
<organism evidence="1 2">
    <name type="scientific">Sporomusa termitida</name>
    <dbReference type="NCBI Taxonomy" id="2377"/>
    <lineage>
        <taxon>Bacteria</taxon>
        <taxon>Bacillati</taxon>
        <taxon>Bacillota</taxon>
        <taxon>Negativicutes</taxon>
        <taxon>Selenomonadales</taxon>
        <taxon>Sporomusaceae</taxon>
        <taxon>Sporomusa</taxon>
    </lineage>
</organism>
<sequence>MAEKKTQPLKPGGAWVQGLWEIMVYVSSDVDRKHQAYLLGVFYVNHYQIRLKGMKLERAYEP</sequence>
<dbReference type="EMBL" id="CP036259">
    <property type="protein sequence ID" value="QDR81396.1"/>
    <property type="molecule type" value="Genomic_DNA"/>
</dbReference>
<dbReference type="RefSeq" id="WP_144350888.1">
    <property type="nucleotide sequence ID" value="NZ_CP036259.1"/>
</dbReference>
<evidence type="ECO:0000313" key="1">
    <source>
        <dbReference type="EMBL" id="QDR81396.1"/>
    </source>
</evidence>
<dbReference type="AlphaFoldDB" id="A0A517DVU6"/>
<dbReference type="KEGG" id="sted:SPTER_27760"/>
<proteinExistence type="predicted"/>
<gene>
    <name evidence="1" type="ORF">SPTER_27760</name>
</gene>
<evidence type="ECO:0000313" key="2">
    <source>
        <dbReference type="Proteomes" id="UP000320776"/>
    </source>
</evidence>